<accession>J9ERB0</accession>
<dbReference type="Proteomes" id="UP000004810">
    <property type="component" value="Unassembled WGS sequence"/>
</dbReference>
<feature type="region of interest" description="Disordered" evidence="1">
    <location>
        <begin position="78"/>
        <end position="100"/>
    </location>
</feature>
<evidence type="ECO:0000256" key="1">
    <source>
        <dbReference type="SAM" id="MobiDB-lite"/>
    </source>
</evidence>
<comment type="caution">
    <text evidence="2">The sequence shown here is derived from an EMBL/GenBank/DDBJ whole genome shotgun (WGS) entry which is preliminary data.</text>
</comment>
<dbReference type="AlphaFoldDB" id="J9ERB0"/>
<evidence type="ECO:0000313" key="2">
    <source>
        <dbReference type="EMBL" id="EJW85041.1"/>
    </source>
</evidence>
<evidence type="ECO:0000313" key="3">
    <source>
        <dbReference type="Proteomes" id="UP000004810"/>
    </source>
</evidence>
<feature type="region of interest" description="Disordered" evidence="1">
    <location>
        <begin position="1"/>
        <end position="58"/>
    </location>
</feature>
<dbReference type="EMBL" id="ADBV01001339">
    <property type="protein sequence ID" value="EJW85041.1"/>
    <property type="molecule type" value="Genomic_DNA"/>
</dbReference>
<protein>
    <submittedName>
        <fullName evidence="2">Uncharacterized protein</fullName>
    </submittedName>
</protein>
<reference evidence="3" key="1">
    <citation type="submission" date="2012-08" db="EMBL/GenBank/DDBJ databases">
        <title>The Genome Sequence of Wuchereria bancrofti.</title>
        <authorList>
            <person name="Nutman T.B."/>
            <person name="Fink D.L."/>
            <person name="Russ C."/>
            <person name="Young S."/>
            <person name="Zeng Q."/>
            <person name="Koehrsen M."/>
            <person name="Alvarado L."/>
            <person name="Berlin A."/>
            <person name="Chapman S.B."/>
            <person name="Chen Z."/>
            <person name="Freedman E."/>
            <person name="Gellesch M."/>
            <person name="Goldberg J."/>
            <person name="Griggs A."/>
            <person name="Gujja S."/>
            <person name="Heilman E.R."/>
            <person name="Heiman D."/>
            <person name="Hepburn T."/>
            <person name="Howarth C."/>
            <person name="Jen D."/>
            <person name="Larson L."/>
            <person name="Lewis B."/>
            <person name="Mehta T."/>
            <person name="Park D."/>
            <person name="Pearson M."/>
            <person name="Roberts A."/>
            <person name="Saif S."/>
            <person name="Shea T."/>
            <person name="Shenoy N."/>
            <person name="Sisk P."/>
            <person name="Stolte C."/>
            <person name="Sykes S."/>
            <person name="Walk T."/>
            <person name="White J."/>
            <person name="Yandava C."/>
            <person name="Haas B."/>
            <person name="Henn M.R."/>
            <person name="Nusbaum C."/>
            <person name="Birren B."/>
        </authorList>
    </citation>
    <scope>NUCLEOTIDE SEQUENCE [LARGE SCALE GENOMIC DNA]</scope>
    <source>
        <strain evidence="3">NA</strain>
    </source>
</reference>
<organism evidence="2 3">
    <name type="scientific">Wuchereria bancrofti</name>
    <dbReference type="NCBI Taxonomy" id="6293"/>
    <lineage>
        <taxon>Eukaryota</taxon>
        <taxon>Metazoa</taxon>
        <taxon>Ecdysozoa</taxon>
        <taxon>Nematoda</taxon>
        <taxon>Chromadorea</taxon>
        <taxon>Rhabditida</taxon>
        <taxon>Spirurina</taxon>
        <taxon>Spiruromorpha</taxon>
        <taxon>Filarioidea</taxon>
        <taxon>Onchocercidae</taxon>
        <taxon>Wuchereria</taxon>
    </lineage>
</organism>
<sequence>MSGEGSAPPGETQSIECAHTDMEEVGNTTNIARKDNGVGGESSASYGLWDNVRGEERRDDRLVRLTARNIISAKFPSLRVGDRPSYPHSQSREGRAMNLPLGSPANRQLPTHTHTHTLPTASTARTANDMMTTESSYESSTCIHTHTCH</sequence>
<proteinExistence type="predicted"/>
<name>J9ERB0_WUCBA</name>
<gene>
    <name evidence="2" type="ORF">WUBG_04050</name>
</gene>